<feature type="region of interest" description="Disordered" evidence="1">
    <location>
        <begin position="1"/>
        <end position="29"/>
    </location>
</feature>
<protein>
    <recommendedName>
        <fullName evidence="2">Large polyvalent protein associated domain-containing protein</fullName>
    </recommendedName>
</protein>
<gene>
    <name evidence="3" type="ORF">H7T88_18630</name>
</gene>
<dbReference type="Proteomes" id="UP000706031">
    <property type="component" value="Unassembled WGS sequence"/>
</dbReference>
<comment type="caution">
    <text evidence="3">The sequence shown here is derived from an EMBL/GenBank/DDBJ whole genome shotgun (WGS) entry which is preliminary data.</text>
</comment>
<proteinExistence type="predicted"/>
<dbReference type="InterPro" id="IPR040561">
    <property type="entry name" value="LPD38"/>
</dbReference>
<dbReference type="Pfam" id="PF18857">
    <property type="entry name" value="LPD38"/>
    <property type="match status" value="1"/>
</dbReference>
<feature type="region of interest" description="Disordered" evidence="1">
    <location>
        <begin position="464"/>
        <end position="558"/>
    </location>
</feature>
<dbReference type="EMBL" id="JACLIC010000031">
    <property type="protein sequence ID" value="MBY0205243.1"/>
    <property type="molecule type" value="Genomic_DNA"/>
</dbReference>
<keyword evidence="4" id="KW-1185">Reference proteome</keyword>
<dbReference type="RefSeq" id="WP_221789753.1">
    <property type="nucleotide sequence ID" value="NZ_JACLIC010000031.1"/>
</dbReference>
<evidence type="ECO:0000313" key="4">
    <source>
        <dbReference type="Proteomes" id="UP000706031"/>
    </source>
</evidence>
<feature type="region of interest" description="Disordered" evidence="1">
    <location>
        <begin position="330"/>
        <end position="364"/>
    </location>
</feature>
<feature type="compositionally biased region" description="Polar residues" evidence="1">
    <location>
        <begin position="510"/>
        <end position="523"/>
    </location>
</feature>
<organism evidence="3 4">
    <name type="scientific">Paenibacillus cucumis</name>
    <name type="common">ex Kampfer et al. 2016</name>
    <dbReference type="NCBI Taxonomy" id="1776858"/>
    <lineage>
        <taxon>Bacteria</taxon>
        <taxon>Bacillati</taxon>
        <taxon>Bacillota</taxon>
        <taxon>Bacilli</taxon>
        <taxon>Bacillales</taxon>
        <taxon>Paenibacillaceae</taxon>
        <taxon>Paenibacillus</taxon>
    </lineage>
</organism>
<evidence type="ECO:0000259" key="2">
    <source>
        <dbReference type="Pfam" id="PF18857"/>
    </source>
</evidence>
<evidence type="ECO:0000256" key="1">
    <source>
        <dbReference type="SAM" id="MobiDB-lite"/>
    </source>
</evidence>
<accession>A0ABS7KM97</accession>
<feature type="domain" description="Large polyvalent protein associated" evidence="2">
    <location>
        <begin position="1181"/>
        <end position="1356"/>
    </location>
</feature>
<name>A0ABS7KM97_9BACL</name>
<sequence>MSLYDEYRKNRNLSSKFPASTGEKETEKTSIYDQYRMAKGYKTDMNRLKSSLPPALTQQGPDRYMNSTLGRALAGDPYDLDTYQRASGTEIKFPDPEPPSQYEINKQKIADSAAKNKFVANFVAPFSNFMNDLTYGNPVGGFVTRAVGTGGGMLLGTPSMAPGSTGNATADRVADITGIAGGVLGAGFNPSGGGNLITAPWRAANGMLATRSGNAVANMVGGGINKVLPRLSPTTATRVAETALRGAGTGALSNTAMGLIQGQNSNSDIVRNAALGAGLGAGGDLLIAGIGAGLRNALTKLKGNNGVRQAEEILALPLGRGDERLNAASRRGQTAAGRDPIIKPTDWTPEPLGLPAGQMSGPTMGRIARTPNVYRQKFENLMRVANETPFTPGREAEELEGLWASMADRTDPGLSELIDRAYASTRREITPDLMQRARSNQAQRDVYGVPLPVKSLEDRMARPTIADDAKVTQERLTFDRPTRSSEAEVINPGGSGSVNPRTEAVRRYQTEQSTPVPENTTPSEGFLNSRPGREFESPSATQRAPETTPAPEPEAPLNYQEDYQPAANAAKQNWFTNLFGNQGVGISPFGSNRRQGVNPISTEDQIVGNRIRRDTEGTIAEGKAAARAAYHSSVDFLNPIKKISMKAYNQSMDANRANNVANTIINDKFVDPQGRIIGESLKEIFDKVPRGQSKRFVDYLIQRHAVTRMSRSERVYAKNLNMTTEKLERQLRETEIRNPEFKNIADDWNRYNENLLKVYGVDEGLISPQLFNTLRENNPNYAPMQRQFNLSEKFSQPFTMKQNNAFSGQKAPIKEVSPTGSVRNIVDPRRTIIESTGAWVNASFRNRSMQSLIDEVRKNPGALRGVAEIVQSPKGQPNLKQVLSDGDQMDFVNMINDDFNKLFSRTRLDQDNIVRAMYKGEPVYLKIHDPEAVKALAGMGNEMTSVVLDTIGKLSTATKYSATGPFAPMFAIKGFFMDTPQALIQSKNPAMHMVDLGHALISSIADTLPKGTPGVEKIRSLAQDYRRVGGGYSAILRGDRGLKKGISQLNRDPILSPQNVAKTTGKAIAAPFKGLAKFGDIGENLNRIAAYQGELRRRGFERTPENITAALNESREITTNFSRRGSLATQVEKFVPYSNAAMQGLRRFVVQWKQNPVKTMALVGGTILLPKALELMSHYDDPDYQNIPAREKYRNLILGKTEDGKFNKVPIPMEYGAMGGLFADILESVYLDDPQAFKGSAEALVNAFLPPQLSGPLAPLARGEGLEQMIVGGLNSTVAAPFVATAANIDYAGRPIESRALEGNSPVNRYDERTSKVAIEIAKYTNMSPKKIDYLIRSYGGDPARLLLPLTSEVGQGDVKGTLLKNFIVDPQYTNTLSTDYYLYKERMEQTAKDFKDGKANLPSWFSDTLKETISTTKKGSFNKRLSDLSQQKREIQADKTITPKLKTERLREIQYQMNDIYMTVNQMMEEAGVPLR</sequence>
<feature type="compositionally biased region" description="Basic and acidic residues" evidence="1">
    <location>
        <begin position="464"/>
        <end position="486"/>
    </location>
</feature>
<reference evidence="3 4" key="1">
    <citation type="submission" date="2020-08" db="EMBL/GenBank/DDBJ databases">
        <title>Fungal Genomes of the International Space Station.</title>
        <authorList>
            <person name="Seuylemezian A."/>
            <person name="Singh N.K."/>
            <person name="Wood J."/>
            <person name="Venkateswaran K."/>
        </authorList>
    </citation>
    <scope>NUCLEOTIDE SEQUENCE [LARGE SCALE GENOMIC DNA]</scope>
    <source>
        <strain evidence="3 4">S/N-304-OC-R4</strain>
    </source>
</reference>
<evidence type="ECO:0000313" key="3">
    <source>
        <dbReference type="EMBL" id="MBY0205243.1"/>
    </source>
</evidence>